<evidence type="ECO:0008006" key="4">
    <source>
        <dbReference type="Google" id="ProtNLM"/>
    </source>
</evidence>
<organism evidence="2 3">
    <name type="scientific">Amycolatopsis albidoflavus</name>
    <dbReference type="NCBI Taxonomy" id="102226"/>
    <lineage>
        <taxon>Bacteria</taxon>
        <taxon>Bacillati</taxon>
        <taxon>Actinomycetota</taxon>
        <taxon>Actinomycetes</taxon>
        <taxon>Pseudonocardiales</taxon>
        <taxon>Pseudonocardiaceae</taxon>
        <taxon>Amycolatopsis</taxon>
    </lineage>
</organism>
<sequence length="190" mass="17797">ALGDAKGALDNAITGIENPVKEAFRSAGVPASPLHDFLGGSSPADNIAGGPGGGALAPGHGGGGGGGGGTPYHPAVLSSGPGGAAGGSSGQVPAQFDTDVAQQRGMAQAGSLPAQQSAVPAGGSPAGGAGGQGAAQMGGMPMGGGMGGMGGGGQQNKERDPQIWLQADKGAWSGDEHAPDSTVLGRSEQP</sequence>
<evidence type="ECO:0000313" key="2">
    <source>
        <dbReference type="EMBL" id="MFD2488018.1"/>
    </source>
</evidence>
<reference evidence="3" key="1">
    <citation type="journal article" date="2019" name="Int. J. Syst. Evol. Microbiol.">
        <title>The Global Catalogue of Microorganisms (GCM) 10K type strain sequencing project: providing services to taxonomists for standard genome sequencing and annotation.</title>
        <authorList>
            <consortium name="The Broad Institute Genomics Platform"/>
            <consortium name="The Broad Institute Genome Sequencing Center for Infectious Disease"/>
            <person name="Wu L."/>
            <person name="Ma J."/>
        </authorList>
    </citation>
    <scope>NUCLEOTIDE SEQUENCE [LARGE SCALE GENOMIC DNA]</scope>
    <source>
        <strain evidence="3">CGMCC 4.7638</strain>
    </source>
</reference>
<feature type="compositionally biased region" description="Gly residues" evidence="1">
    <location>
        <begin position="80"/>
        <end position="89"/>
    </location>
</feature>
<comment type="caution">
    <text evidence="2">The sequence shown here is derived from an EMBL/GenBank/DDBJ whole genome shotgun (WGS) entry which is preliminary data.</text>
</comment>
<dbReference type="Proteomes" id="UP001597542">
    <property type="component" value="Unassembled WGS sequence"/>
</dbReference>
<protein>
    <recommendedName>
        <fullName evidence="4">WXG100 family type VII secretion target</fullName>
    </recommendedName>
</protein>
<dbReference type="EMBL" id="JBHUKQ010000038">
    <property type="protein sequence ID" value="MFD2488018.1"/>
    <property type="molecule type" value="Genomic_DNA"/>
</dbReference>
<feature type="compositionally biased region" description="Gly residues" evidence="1">
    <location>
        <begin position="124"/>
        <end position="133"/>
    </location>
</feature>
<keyword evidence="3" id="KW-1185">Reference proteome</keyword>
<feature type="compositionally biased region" description="Gly residues" evidence="1">
    <location>
        <begin position="140"/>
        <end position="154"/>
    </location>
</feature>
<proteinExistence type="predicted"/>
<feature type="compositionally biased region" description="Gly residues" evidence="1">
    <location>
        <begin position="49"/>
        <end position="70"/>
    </location>
</feature>
<feature type="region of interest" description="Disordered" evidence="1">
    <location>
        <begin position="40"/>
        <end position="190"/>
    </location>
</feature>
<evidence type="ECO:0000256" key="1">
    <source>
        <dbReference type="SAM" id="MobiDB-lite"/>
    </source>
</evidence>
<gene>
    <name evidence="2" type="ORF">ACFSUT_47615</name>
</gene>
<name>A0ABW5IGW8_9PSEU</name>
<accession>A0ABW5IGW8</accession>
<evidence type="ECO:0000313" key="3">
    <source>
        <dbReference type="Proteomes" id="UP001597542"/>
    </source>
</evidence>
<feature type="non-terminal residue" evidence="2">
    <location>
        <position position="1"/>
    </location>
</feature>